<gene>
    <name evidence="2" type="ORF">H5P28_14930</name>
</gene>
<feature type="chain" id="PRO_5032323865" description="Tetratricopeptide repeat protein" evidence="1">
    <location>
        <begin position="20"/>
        <end position="303"/>
    </location>
</feature>
<dbReference type="Proteomes" id="UP000546464">
    <property type="component" value="Unassembled WGS sequence"/>
</dbReference>
<dbReference type="AlphaFoldDB" id="A0A842HGX0"/>
<keyword evidence="3" id="KW-1185">Reference proteome</keyword>
<name>A0A842HGX0_9BACT</name>
<proteinExistence type="predicted"/>
<protein>
    <recommendedName>
        <fullName evidence="4">Tetratricopeptide repeat protein</fullName>
    </recommendedName>
</protein>
<evidence type="ECO:0000313" key="2">
    <source>
        <dbReference type="EMBL" id="MBC2595559.1"/>
    </source>
</evidence>
<evidence type="ECO:0008006" key="4">
    <source>
        <dbReference type="Google" id="ProtNLM"/>
    </source>
</evidence>
<organism evidence="2 3">
    <name type="scientific">Ruficoccus amylovorans</name>
    <dbReference type="NCBI Taxonomy" id="1804625"/>
    <lineage>
        <taxon>Bacteria</taxon>
        <taxon>Pseudomonadati</taxon>
        <taxon>Verrucomicrobiota</taxon>
        <taxon>Opitutia</taxon>
        <taxon>Puniceicoccales</taxon>
        <taxon>Cerasicoccaceae</taxon>
        <taxon>Ruficoccus</taxon>
    </lineage>
</organism>
<dbReference type="RefSeq" id="WP_185676510.1">
    <property type="nucleotide sequence ID" value="NZ_JACHVB010000043.1"/>
</dbReference>
<keyword evidence="1" id="KW-0732">Signal</keyword>
<feature type="signal peptide" evidence="1">
    <location>
        <begin position="1"/>
        <end position="19"/>
    </location>
</feature>
<evidence type="ECO:0000313" key="3">
    <source>
        <dbReference type="Proteomes" id="UP000546464"/>
    </source>
</evidence>
<accession>A0A842HGX0</accession>
<comment type="caution">
    <text evidence="2">The sequence shown here is derived from an EMBL/GenBank/DDBJ whole genome shotgun (WGS) entry which is preliminary data.</text>
</comment>
<sequence length="303" mass="33210">MRKLLALFFAWTAASLVPAQTTNDMATLSDLSGTQVLVLRTGQVYEGRAAGVKEGSLTFIRTHAGGQAEYTFTSDEVERIDFPGGESKLAAEELLATGRTAEALPILEALYRQRGAYLGFLSEKDRAYFITLVETAREAGDPYLSVGVAKALLEYTSAPEVRNRLDDLVLLGHYNLPLKDDTRALAETWTTARPLYGDSALGWYILARLDYDAGEYESALTRALTPVTFSSQYPMAYLSHCYAVAILSAQALGEEAEARALAGEMLARHLGWPQDEGLAKLEPVYRELSAPAVPKDRETDSKR</sequence>
<dbReference type="EMBL" id="JACHVB010000043">
    <property type="protein sequence ID" value="MBC2595559.1"/>
    <property type="molecule type" value="Genomic_DNA"/>
</dbReference>
<reference evidence="2 3" key="1">
    <citation type="submission" date="2020-07" db="EMBL/GenBank/DDBJ databases">
        <authorList>
            <person name="Feng X."/>
        </authorList>
    </citation>
    <scope>NUCLEOTIDE SEQUENCE [LARGE SCALE GENOMIC DNA]</scope>
    <source>
        <strain evidence="2 3">JCM31066</strain>
    </source>
</reference>
<evidence type="ECO:0000256" key="1">
    <source>
        <dbReference type="SAM" id="SignalP"/>
    </source>
</evidence>